<feature type="chain" id="PRO_5004590946" evidence="1">
    <location>
        <begin position="25"/>
        <end position="356"/>
    </location>
</feature>
<dbReference type="PROSITE" id="PS51257">
    <property type="entry name" value="PROKAR_LIPOPROTEIN"/>
    <property type="match status" value="1"/>
</dbReference>
<evidence type="ECO:0000313" key="3">
    <source>
        <dbReference type="Proteomes" id="UP000016160"/>
    </source>
</evidence>
<evidence type="ECO:0000313" key="2">
    <source>
        <dbReference type="EMBL" id="CDF79761.1"/>
    </source>
</evidence>
<dbReference type="PATRIC" id="fig|1347342.6.peg.2053"/>
<dbReference type="PANTHER" id="PTHR47197:SF3">
    <property type="entry name" value="DIHYDRO-HEME D1 DEHYDROGENASE"/>
    <property type="match status" value="1"/>
</dbReference>
<sequence length="356" mass="38598">MKQINTLFAVAFASAALFSSCSSDDDDNDLPKGDYDYGTLVLNEGAFTKNNASISFINAADELTNDIYSTKNGETLGDVAQSMAFEDDKAYIAINNSNVVKVVDRYTMMDITTISEGIYTPRYIVFEDDKGYVSNWGDPNDSTDDFIAVINSSTNTVEITISVAEGPEALVEEDGKLYVAHKGGYGFGNTISVINLANNTVETTITVADIPDTMEEEDGYLYVLSSGKYDWFTGEETPGAITKINMSDNSVAEVLDFEVGVHPSHLKIEDDIVYYTLGTEVYTKGLNAALPTTALIDVASQGAFGIYGFEVEDNIIYIGDAKDYASAGAVYTYNTSGTYLNSFTTGISPNGFYFND</sequence>
<keyword evidence="3" id="KW-1185">Reference proteome</keyword>
<proteinExistence type="predicted"/>
<dbReference type="SUPFAM" id="SSF63825">
    <property type="entry name" value="YWTD domain"/>
    <property type="match status" value="1"/>
</dbReference>
<dbReference type="STRING" id="1347342.BN863_20490"/>
<accession>T2KMV3</accession>
<dbReference type="Pfam" id="PF16819">
    <property type="entry name" value="DUF5074"/>
    <property type="match status" value="1"/>
</dbReference>
<dbReference type="Gene3D" id="2.130.10.10">
    <property type="entry name" value="YVTN repeat-like/Quinoprotein amine dehydrogenase"/>
    <property type="match status" value="1"/>
</dbReference>
<keyword evidence="1" id="KW-0732">Signal</keyword>
<dbReference type="eggNOG" id="COG3391">
    <property type="taxonomic scope" value="Bacteria"/>
</dbReference>
<dbReference type="InterPro" id="IPR015943">
    <property type="entry name" value="WD40/YVTN_repeat-like_dom_sf"/>
</dbReference>
<dbReference type="HOGENOM" id="CLU_035696_0_0_10"/>
<dbReference type="RefSeq" id="WP_051774684.1">
    <property type="nucleotide sequence ID" value="NZ_HG315671.1"/>
</dbReference>
<dbReference type="InterPro" id="IPR051200">
    <property type="entry name" value="Host-pathogen_enzymatic-act"/>
</dbReference>
<dbReference type="EMBL" id="HG315671">
    <property type="protein sequence ID" value="CDF79761.1"/>
    <property type="molecule type" value="Genomic_DNA"/>
</dbReference>
<dbReference type="PANTHER" id="PTHR47197">
    <property type="entry name" value="PROTEIN NIRF"/>
    <property type="match status" value="1"/>
</dbReference>
<reference evidence="2 3" key="1">
    <citation type="journal article" date="2013" name="Appl. Environ. Microbiol.">
        <title>The genome of the alga-associated marine flavobacterium Formosa agariphila KMM 3901T reveals a broad potential for degradation of algal polysaccharides.</title>
        <authorList>
            <person name="Mann A.J."/>
            <person name="Hahnke R.L."/>
            <person name="Huang S."/>
            <person name="Werner J."/>
            <person name="Xing P."/>
            <person name="Barbeyron T."/>
            <person name="Huettel B."/>
            <person name="Stueber K."/>
            <person name="Reinhardt R."/>
            <person name="Harder J."/>
            <person name="Gloeckner F.O."/>
            <person name="Amann R.I."/>
            <person name="Teeling H."/>
        </authorList>
    </citation>
    <scope>NUCLEOTIDE SEQUENCE [LARGE SCALE GENOMIC DNA]</scope>
    <source>
        <strain evidence="3">DSM 15362 / KCTC 12365 / LMG 23005 / KMM 3901</strain>
    </source>
</reference>
<feature type="signal peptide" evidence="1">
    <location>
        <begin position="1"/>
        <end position="24"/>
    </location>
</feature>
<dbReference type="AlphaFoldDB" id="T2KMV3"/>
<dbReference type="InterPro" id="IPR031815">
    <property type="entry name" value="DUF5074"/>
</dbReference>
<name>T2KMV3_FORAG</name>
<dbReference type="OrthoDB" id="9773938at2"/>
<protein>
    <submittedName>
        <fullName evidence="2">Putative surface layer protein</fullName>
    </submittedName>
</protein>
<organism evidence="2 3">
    <name type="scientific">Formosa agariphila (strain DSM 15362 / KCTC 12365 / LMG 23005 / KMM 3901 / M-2Alg 35-1)</name>
    <dbReference type="NCBI Taxonomy" id="1347342"/>
    <lineage>
        <taxon>Bacteria</taxon>
        <taxon>Pseudomonadati</taxon>
        <taxon>Bacteroidota</taxon>
        <taxon>Flavobacteriia</taxon>
        <taxon>Flavobacteriales</taxon>
        <taxon>Flavobacteriaceae</taxon>
        <taxon>Formosa</taxon>
    </lineage>
</organism>
<dbReference type="Proteomes" id="UP000016160">
    <property type="component" value="Chromosome"/>
</dbReference>
<evidence type="ECO:0000256" key="1">
    <source>
        <dbReference type="SAM" id="SignalP"/>
    </source>
</evidence>
<gene>
    <name evidence="2" type="ORF">BN863_20490</name>
</gene>